<dbReference type="PANTHER" id="PTHR35849">
    <property type="entry name" value="BLR2341 PROTEIN"/>
    <property type="match status" value="1"/>
</dbReference>
<dbReference type="Pfam" id="PF13466">
    <property type="entry name" value="STAS_2"/>
    <property type="match status" value="1"/>
</dbReference>
<dbReference type="PROSITE" id="PS50801">
    <property type="entry name" value="STAS"/>
    <property type="match status" value="1"/>
</dbReference>
<dbReference type="EMBL" id="JAQQFR010000023">
    <property type="protein sequence ID" value="MFL9881316.1"/>
    <property type="molecule type" value="Genomic_DNA"/>
</dbReference>
<evidence type="ECO:0000313" key="3">
    <source>
        <dbReference type="Proteomes" id="UP001629214"/>
    </source>
</evidence>
<dbReference type="Proteomes" id="UP001629214">
    <property type="component" value="Unassembled WGS sequence"/>
</dbReference>
<dbReference type="CDD" id="cd07043">
    <property type="entry name" value="STAS_anti-anti-sigma_factors"/>
    <property type="match status" value="1"/>
</dbReference>
<keyword evidence="3" id="KW-1185">Reference proteome</keyword>
<dbReference type="InterPro" id="IPR002645">
    <property type="entry name" value="STAS_dom"/>
</dbReference>
<sequence>MPLTQSTCDGHLRLLVNGGFTIFQAAEYKPQLLGVVDAADDVLEVDLSGVDEIDTTGLQLLLLMKREAALQYKQLFFNGISPAVQSVIDMLHLQDTFDTQPSIQGLA</sequence>
<dbReference type="RefSeq" id="WP_408170596.1">
    <property type="nucleotide sequence ID" value="NZ_JAQQFR010000023.1"/>
</dbReference>
<dbReference type="InterPro" id="IPR036513">
    <property type="entry name" value="STAS_dom_sf"/>
</dbReference>
<feature type="domain" description="STAS" evidence="1">
    <location>
        <begin position="9"/>
        <end position="107"/>
    </location>
</feature>
<dbReference type="PANTHER" id="PTHR35849:SF2">
    <property type="entry name" value="BLR2341 PROTEIN"/>
    <property type="match status" value="1"/>
</dbReference>
<protein>
    <submittedName>
        <fullName evidence="2">STAS domain-containing protein</fullName>
    </submittedName>
</protein>
<reference evidence="2 3" key="1">
    <citation type="journal article" date="2024" name="Chem. Sci.">
        <title>Discovery of megapolipeptins by genome mining of a Burkholderiales bacteria collection.</title>
        <authorList>
            <person name="Paulo B.S."/>
            <person name="Recchia M.J.J."/>
            <person name="Lee S."/>
            <person name="Fergusson C.H."/>
            <person name="Romanowski S.B."/>
            <person name="Hernandez A."/>
            <person name="Krull N."/>
            <person name="Liu D.Y."/>
            <person name="Cavanagh H."/>
            <person name="Bos A."/>
            <person name="Gray C.A."/>
            <person name="Murphy B.T."/>
            <person name="Linington R.G."/>
            <person name="Eustaquio A.S."/>
        </authorList>
    </citation>
    <scope>NUCLEOTIDE SEQUENCE [LARGE SCALE GENOMIC DNA]</scope>
    <source>
        <strain evidence="2 3">RL21-008-BIB-B</strain>
    </source>
</reference>
<name>A0ABW8ZE71_9BURK</name>
<evidence type="ECO:0000259" key="1">
    <source>
        <dbReference type="PROSITE" id="PS50801"/>
    </source>
</evidence>
<dbReference type="InterPro" id="IPR052746">
    <property type="entry name" value="MlaB_ABC_Transporter"/>
</dbReference>
<accession>A0ABW8ZE71</accession>
<dbReference type="InterPro" id="IPR058548">
    <property type="entry name" value="MlaB-like_STAS"/>
</dbReference>
<dbReference type="SUPFAM" id="SSF52091">
    <property type="entry name" value="SpoIIaa-like"/>
    <property type="match status" value="1"/>
</dbReference>
<organism evidence="2 3">
    <name type="scientific">Herbaspirillum rhizosphaerae</name>
    <dbReference type="NCBI Taxonomy" id="346179"/>
    <lineage>
        <taxon>Bacteria</taxon>
        <taxon>Pseudomonadati</taxon>
        <taxon>Pseudomonadota</taxon>
        <taxon>Betaproteobacteria</taxon>
        <taxon>Burkholderiales</taxon>
        <taxon>Oxalobacteraceae</taxon>
        <taxon>Herbaspirillum</taxon>
    </lineage>
</organism>
<dbReference type="Gene3D" id="3.30.750.24">
    <property type="entry name" value="STAS domain"/>
    <property type="match status" value="1"/>
</dbReference>
<evidence type="ECO:0000313" key="2">
    <source>
        <dbReference type="EMBL" id="MFL9881316.1"/>
    </source>
</evidence>
<proteinExistence type="predicted"/>
<comment type="caution">
    <text evidence="2">The sequence shown here is derived from an EMBL/GenBank/DDBJ whole genome shotgun (WGS) entry which is preliminary data.</text>
</comment>
<gene>
    <name evidence="2" type="ORF">PQR63_23160</name>
</gene>